<comment type="caution">
    <text evidence="2">The sequence shown here is derived from an EMBL/GenBank/DDBJ whole genome shotgun (WGS) entry which is preliminary data.</text>
</comment>
<reference evidence="3" key="1">
    <citation type="journal article" date="2019" name="Int. J. Syst. Evol. Microbiol.">
        <title>The Global Catalogue of Microorganisms (GCM) 10K type strain sequencing project: providing services to taxonomists for standard genome sequencing and annotation.</title>
        <authorList>
            <consortium name="The Broad Institute Genomics Platform"/>
            <consortium name="The Broad Institute Genome Sequencing Center for Infectious Disease"/>
            <person name="Wu L."/>
            <person name="Ma J."/>
        </authorList>
    </citation>
    <scope>NUCLEOTIDE SEQUENCE [LARGE SCALE GENOMIC DNA]</scope>
    <source>
        <strain evidence="3">JCM 16014</strain>
    </source>
</reference>
<accession>A0ABN2TUV6</accession>
<dbReference type="Proteomes" id="UP001500751">
    <property type="component" value="Unassembled WGS sequence"/>
</dbReference>
<dbReference type="EMBL" id="BAAAQN010000008">
    <property type="protein sequence ID" value="GAA2022346.1"/>
    <property type="molecule type" value="Genomic_DNA"/>
</dbReference>
<dbReference type="Gene3D" id="3.40.50.1820">
    <property type="entry name" value="alpha/beta hydrolase"/>
    <property type="match status" value="1"/>
</dbReference>
<protein>
    <submittedName>
        <fullName evidence="2">Alpha/beta fold hydrolase</fullName>
    </submittedName>
</protein>
<evidence type="ECO:0000313" key="2">
    <source>
        <dbReference type="EMBL" id="GAA2022346.1"/>
    </source>
</evidence>
<dbReference type="InterPro" id="IPR000073">
    <property type="entry name" value="AB_hydrolase_1"/>
</dbReference>
<proteinExistence type="predicted"/>
<dbReference type="Pfam" id="PF12697">
    <property type="entry name" value="Abhydrolase_6"/>
    <property type="match status" value="1"/>
</dbReference>
<keyword evidence="3" id="KW-1185">Reference proteome</keyword>
<gene>
    <name evidence="2" type="ORF">GCM10009839_19670</name>
</gene>
<organism evidence="2 3">
    <name type="scientific">Catenulispora yoronensis</name>
    <dbReference type="NCBI Taxonomy" id="450799"/>
    <lineage>
        <taxon>Bacteria</taxon>
        <taxon>Bacillati</taxon>
        <taxon>Actinomycetota</taxon>
        <taxon>Actinomycetes</taxon>
        <taxon>Catenulisporales</taxon>
        <taxon>Catenulisporaceae</taxon>
        <taxon>Catenulispora</taxon>
    </lineage>
</organism>
<evidence type="ECO:0000313" key="3">
    <source>
        <dbReference type="Proteomes" id="UP001500751"/>
    </source>
</evidence>
<keyword evidence="2" id="KW-0378">Hydrolase</keyword>
<evidence type="ECO:0000259" key="1">
    <source>
        <dbReference type="Pfam" id="PF12697"/>
    </source>
</evidence>
<dbReference type="SUPFAM" id="SSF53474">
    <property type="entry name" value="alpha/beta-Hydrolases"/>
    <property type="match status" value="1"/>
</dbReference>
<sequence length="256" mass="27776">MWLHMSCWEGWAERFTAHGYAVSVPNWPGEARDVLRARRDPGPMRGLGLAELSAHFARLVGRMERPPVVIGHSVGGLIAQQLVGAGLAEAAVAVAPQPGVVSRPSLAAQIWGVPEGHEGFVPLARAQFRHTVANAVGEEEAGRLYDRYALPAPQRLVADLMELAEADPGSRLGLNTENARRGPLLLVSGQEDRLVPDAATRSVYKLYGDSVAVTELKQFADRGHSMVMDSGWRCVADYVLDWLARHEVKAADQGPH</sequence>
<feature type="domain" description="AB hydrolase-1" evidence="1">
    <location>
        <begin position="2"/>
        <end position="229"/>
    </location>
</feature>
<dbReference type="GO" id="GO:0016787">
    <property type="term" value="F:hydrolase activity"/>
    <property type="evidence" value="ECO:0007669"/>
    <property type="project" value="UniProtKB-KW"/>
</dbReference>
<dbReference type="InterPro" id="IPR029058">
    <property type="entry name" value="AB_hydrolase_fold"/>
</dbReference>
<name>A0ABN2TUV6_9ACTN</name>